<dbReference type="RefSeq" id="WP_273690231.1">
    <property type="nucleotide sequence ID" value="NZ_CP117411.1"/>
</dbReference>
<dbReference type="InterPro" id="IPR019734">
    <property type="entry name" value="TPR_rpt"/>
</dbReference>
<evidence type="ECO:0000313" key="2">
    <source>
        <dbReference type="EMBL" id="WCT74848.1"/>
    </source>
</evidence>
<accession>A0ABY7TP42</accession>
<organism evidence="2 3">
    <name type="scientific">Sphingomonas naphthae</name>
    <dbReference type="NCBI Taxonomy" id="1813468"/>
    <lineage>
        <taxon>Bacteria</taxon>
        <taxon>Pseudomonadati</taxon>
        <taxon>Pseudomonadota</taxon>
        <taxon>Alphaproteobacteria</taxon>
        <taxon>Sphingomonadales</taxon>
        <taxon>Sphingomonadaceae</taxon>
        <taxon>Sphingomonas</taxon>
    </lineage>
</organism>
<gene>
    <name evidence="2" type="ORF">PQ455_06415</name>
</gene>
<dbReference type="InterPro" id="IPR011990">
    <property type="entry name" value="TPR-like_helical_dom_sf"/>
</dbReference>
<dbReference type="Gene3D" id="1.25.40.10">
    <property type="entry name" value="Tetratricopeptide repeat domain"/>
    <property type="match status" value="1"/>
</dbReference>
<evidence type="ECO:0000313" key="3">
    <source>
        <dbReference type="Proteomes" id="UP001220395"/>
    </source>
</evidence>
<dbReference type="SMART" id="SM00028">
    <property type="entry name" value="TPR"/>
    <property type="match status" value="2"/>
</dbReference>
<dbReference type="PANTHER" id="PTHR46401:SF8">
    <property type="entry name" value="BLL6006 PROTEIN"/>
    <property type="match status" value="1"/>
</dbReference>
<dbReference type="Proteomes" id="UP001220395">
    <property type="component" value="Chromosome"/>
</dbReference>
<sequence length="795" mass="87750">MFQLKSKKSAGVRVTPAVHSLIEQGNAARGMKDWPNAAVAYREALAQAPELHHIWVQLGHMLAEQDQWDDSEAAYREAAAKGAPSSEVDLHIGHLAKRSGAASMSAKAYLRAAADGSAEALTELSTRVGRLLPIGKDIILRALRSAPQEEARRDPVAIAAARESLDAVIARYADTDVPLAIRQLRSRLDGIADVTPAADAARIIYDISDLVSHFRHQRLPTGIQRVQVEVITRALEDPGCATRICCYVDGNEWLTEVPVAMFRELASLSGESTDSDDEDWVEAVARLFIHLAVAPPLEFQDGECLVNLGTSWWIYNYNLFLRNAKATHGVKVVVFVHDLIPVFAAEHVVRGVQEDYVGWLVGAFDHIDHFIANSASTARDLVRAGQQLGHAIQEDDITIARLDADFRRPFDKPLDRASLARWDLAERPYALLVSTIEARKNHILALDAWAKMLAADEDLDIPQLVLVGRKGWLFDQIYARLASNARLSQHVTMIERVSDEDLALLYRQSLFTLYPSHYEGWGLPVTEALSYGKLPVVADNSSLPEAGGEFALLFESNSVPALVAALRQVIGDPQWRAEREDAIRLHFRPRPWAVIARQIIDAAIDVARSADVSYEPPHVEAGIFYPVNHYKGVRIWKGLASGEIFRLGDGWLWPDEKGARTGQKGGMLQFRLPAGAGPWRMYIRMMGLGQEACPYEISMDGDTLVQGSVEAGAARWTSGFNFDADGGQIVTMVLKGAVSETIDVMQGGSLKRRVASIGVSGFFLCEEADDAMRDQLVAAAALNQWDDIDAYRRYR</sequence>
<protein>
    <submittedName>
        <fullName evidence="2">Glycosyltransferase family 1 protein</fullName>
    </submittedName>
</protein>
<evidence type="ECO:0000259" key="1">
    <source>
        <dbReference type="Pfam" id="PF00534"/>
    </source>
</evidence>
<dbReference type="Gene3D" id="3.40.50.2000">
    <property type="entry name" value="Glycogen Phosphorylase B"/>
    <property type="match status" value="1"/>
</dbReference>
<dbReference type="Pfam" id="PF00534">
    <property type="entry name" value="Glycos_transf_1"/>
    <property type="match status" value="1"/>
</dbReference>
<dbReference type="EMBL" id="CP117411">
    <property type="protein sequence ID" value="WCT74848.1"/>
    <property type="molecule type" value="Genomic_DNA"/>
</dbReference>
<dbReference type="CDD" id="cd03809">
    <property type="entry name" value="GT4_MtfB-like"/>
    <property type="match status" value="1"/>
</dbReference>
<reference evidence="2 3" key="1">
    <citation type="submission" date="2023-02" db="EMBL/GenBank/DDBJ databases">
        <title>Genome sequence of Sphingomonas naphthae.</title>
        <authorList>
            <person name="Kim S."/>
            <person name="Heo J."/>
            <person name="Kwon S.-W."/>
        </authorList>
    </citation>
    <scope>NUCLEOTIDE SEQUENCE [LARGE SCALE GENOMIC DNA]</scope>
    <source>
        <strain evidence="2 3">KACC 18716</strain>
    </source>
</reference>
<name>A0ABY7TP42_9SPHN</name>
<dbReference type="PANTHER" id="PTHR46401">
    <property type="entry name" value="GLYCOSYLTRANSFERASE WBBK-RELATED"/>
    <property type="match status" value="1"/>
</dbReference>
<proteinExistence type="predicted"/>
<feature type="domain" description="Glycosyl transferase family 1" evidence="1">
    <location>
        <begin position="426"/>
        <end position="578"/>
    </location>
</feature>
<dbReference type="InterPro" id="IPR001296">
    <property type="entry name" value="Glyco_trans_1"/>
</dbReference>
<dbReference type="SUPFAM" id="SSF53756">
    <property type="entry name" value="UDP-Glycosyltransferase/glycogen phosphorylase"/>
    <property type="match status" value="1"/>
</dbReference>
<keyword evidence="3" id="KW-1185">Reference proteome</keyword>
<dbReference type="SUPFAM" id="SSF48452">
    <property type="entry name" value="TPR-like"/>
    <property type="match status" value="1"/>
</dbReference>